<organism evidence="1 2">
    <name type="scientific">Daejeonella rubra</name>
    <dbReference type="NCBI Taxonomy" id="990371"/>
    <lineage>
        <taxon>Bacteria</taxon>
        <taxon>Pseudomonadati</taxon>
        <taxon>Bacteroidota</taxon>
        <taxon>Sphingobacteriia</taxon>
        <taxon>Sphingobacteriales</taxon>
        <taxon>Sphingobacteriaceae</taxon>
        <taxon>Daejeonella</taxon>
    </lineage>
</organism>
<evidence type="ECO:0000313" key="2">
    <source>
        <dbReference type="Proteomes" id="UP000199226"/>
    </source>
</evidence>
<gene>
    <name evidence="1" type="ORF">SAMN05421813_11245</name>
</gene>
<name>A0A1G9T835_9SPHI</name>
<accession>A0A1G9T835</accession>
<dbReference type="AlphaFoldDB" id="A0A1G9T835"/>
<dbReference type="Proteomes" id="UP000199226">
    <property type="component" value="Unassembled WGS sequence"/>
</dbReference>
<reference evidence="2" key="1">
    <citation type="submission" date="2016-10" db="EMBL/GenBank/DDBJ databases">
        <authorList>
            <person name="Varghese N."/>
            <person name="Submissions S."/>
        </authorList>
    </citation>
    <scope>NUCLEOTIDE SEQUENCE [LARGE SCALE GENOMIC DNA]</scope>
    <source>
        <strain evidence="2">DSM 24536</strain>
    </source>
</reference>
<proteinExistence type="predicted"/>
<evidence type="ECO:0000313" key="1">
    <source>
        <dbReference type="EMBL" id="SDM43780.1"/>
    </source>
</evidence>
<dbReference type="EMBL" id="FNHH01000012">
    <property type="protein sequence ID" value="SDM43780.1"/>
    <property type="molecule type" value="Genomic_DNA"/>
</dbReference>
<dbReference type="STRING" id="990371.SAMN05421813_11245"/>
<keyword evidence="2" id="KW-1185">Reference proteome</keyword>
<protein>
    <submittedName>
        <fullName evidence="1">Uncharacterized protein</fullName>
    </submittedName>
</protein>
<sequence>MKKDKIMIWASVSIDIEKVWNFPSVSVFTDRFSFA</sequence>